<dbReference type="RefSeq" id="WP_184369823.1">
    <property type="nucleotide sequence ID" value="NZ_BAAAKM010000030.1"/>
</dbReference>
<keyword evidence="2" id="KW-0812">Transmembrane</keyword>
<reference evidence="5 6" key="1">
    <citation type="submission" date="2020-08" db="EMBL/GenBank/DDBJ databases">
        <title>Sequencing the genomes of 1000 actinobacteria strains.</title>
        <authorList>
            <person name="Klenk H.-P."/>
        </authorList>
    </citation>
    <scope>NUCLEOTIDE SEQUENCE [LARGE SCALE GENOMIC DNA]</scope>
    <source>
        <strain evidence="5 6">DSM 44598</strain>
    </source>
</reference>
<gene>
    <name evidence="5" type="ORF">HNR07_006400</name>
</gene>
<accession>A0A840WII4</accession>
<feature type="signal peptide" evidence="3">
    <location>
        <begin position="1"/>
        <end position="33"/>
    </location>
</feature>
<sequence>MTHLSLRKPSGRVPLAAATSALLVFGLAAPAAAEPAPYQGSVRGQYTGVAEHGHSVTMRGEPFTTTATFNVRLDDSDQILTTYCIDFRTGLVEDAWYREDQWESYPGQGDFAEPGKVHWILKNSYPVVDVADLEEAAEMARLTESEALTATQAAIWHFSNELDLARVEQSPELSDNVNGGNVTHLYNHLIDNAEDLPNEPGSALTVSPGQDSGLAGEDIGEFTVETSAESIPVQLNAPDGVELVDAGSGETLDEVGSGDTVAFSVPADAEAGEATLVLEANAAVETGRLFKGEDGDNPTQTLITAQDSEIVVSEVATVAWDSAGGTPPVLESTEEPSQSPAADEAAAPNPGGLAITGNAVVALVVAALVAIAGGGAALFLARRRKAAAAG</sequence>
<dbReference type="Proteomes" id="UP000579647">
    <property type="component" value="Unassembled WGS sequence"/>
</dbReference>
<dbReference type="InterPro" id="IPR013552">
    <property type="entry name" value="Thioester_dom"/>
</dbReference>
<keyword evidence="2" id="KW-0472">Membrane</keyword>
<evidence type="ECO:0000256" key="1">
    <source>
        <dbReference type="SAM" id="MobiDB-lite"/>
    </source>
</evidence>
<dbReference type="EMBL" id="JACHDO010000001">
    <property type="protein sequence ID" value="MBB5495263.1"/>
    <property type="molecule type" value="Genomic_DNA"/>
</dbReference>
<feature type="domain" description="Thioester" evidence="4">
    <location>
        <begin position="82"/>
        <end position="194"/>
    </location>
</feature>
<evidence type="ECO:0000313" key="5">
    <source>
        <dbReference type="EMBL" id="MBB5495263.1"/>
    </source>
</evidence>
<proteinExistence type="predicted"/>
<dbReference type="Pfam" id="PF08341">
    <property type="entry name" value="TED"/>
    <property type="match status" value="1"/>
</dbReference>
<dbReference type="InterPro" id="IPR023849">
    <property type="entry name" value="TQXA_dom"/>
</dbReference>
<comment type="caution">
    <text evidence="5">The sequence shown here is derived from an EMBL/GenBank/DDBJ whole genome shotgun (WGS) entry which is preliminary data.</text>
</comment>
<dbReference type="AlphaFoldDB" id="A0A840WII4"/>
<feature type="chain" id="PRO_5032936716" evidence="3">
    <location>
        <begin position="34"/>
        <end position="390"/>
    </location>
</feature>
<keyword evidence="6" id="KW-1185">Reference proteome</keyword>
<organism evidence="5 6">
    <name type="scientific">Nocardiopsis metallicus</name>
    <dbReference type="NCBI Taxonomy" id="179819"/>
    <lineage>
        <taxon>Bacteria</taxon>
        <taxon>Bacillati</taxon>
        <taxon>Actinomycetota</taxon>
        <taxon>Actinomycetes</taxon>
        <taxon>Streptosporangiales</taxon>
        <taxon>Nocardiopsidaceae</taxon>
        <taxon>Nocardiopsis</taxon>
    </lineage>
</organism>
<keyword evidence="3" id="KW-0732">Signal</keyword>
<evidence type="ECO:0000259" key="4">
    <source>
        <dbReference type="Pfam" id="PF08341"/>
    </source>
</evidence>
<protein>
    <submittedName>
        <fullName evidence="5">TQXA domain-containing protein</fullName>
    </submittedName>
</protein>
<keyword evidence="2" id="KW-1133">Transmembrane helix</keyword>
<dbReference type="Gene3D" id="1.10.150.480">
    <property type="match status" value="1"/>
</dbReference>
<evidence type="ECO:0000256" key="2">
    <source>
        <dbReference type="SAM" id="Phobius"/>
    </source>
</evidence>
<evidence type="ECO:0000313" key="6">
    <source>
        <dbReference type="Proteomes" id="UP000579647"/>
    </source>
</evidence>
<evidence type="ECO:0000256" key="3">
    <source>
        <dbReference type="SAM" id="SignalP"/>
    </source>
</evidence>
<name>A0A840WII4_9ACTN</name>
<feature type="transmembrane region" description="Helical" evidence="2">
    <location>
        <begin position="359"/>
        <end position="381"/>
    </location>
</feature>
<feature type="region of interest" description="Disordered" evidence="1">
    <location>
        <begin position="322"/>
        <end position="347"/>
    </location>
</feature>
<dbReference type="NCBIfam" id="TIGR03934">
    <property type="entry name" value="TQXA_dom"/>
    <property type="match status" value="1"/>
</dbReference>